<dbReference type="Proteomes" id="UP000246991">
    <property type="component" value="Unassembled WGS sequence"/>
</dbReference>
<comment type="subcellular location">
    <subcellularLocation>
        <location evidence="2">Mitochondrion</location>
    </subcellularLocation>
</comment>
<protein>
    <recommendedName>
        <fullName evidence="6">Lipoyl synthase N-terminal domain-containing protein</fullName>
    </recommendedName>
</protein>
<feature type="region of interest" description="Disordered" evidence="4">
    <location>
        <begin position="31"/>
        <end position="57"/>
    </location>
</feature>
<sequence>MSLRSPLLLLLLPLRRTLQLRSLPAPVTISTVSTSRHLATASTQPPSNGKKRQSTTFTDRLNAGPSFSDFVTNGAAPNAGAEEEALELASAVNTVGNKPQAFDKHGNPITRLPTWLKTPVPMGANFARIKSDLRGLGLHTVCEEARCPNISTCWGGTDKSSATATIM</sequence>
<feature type="domain" description="Lipoyl synthase N-terminal" evidence="6">
    <location>
        <begin position="46"/>
        <end position="147"/>
    </location>
</feature>
<dbReference type="PANTHER" id="PTHR10949">
    <property type="entry name" value="LIPOYL SYNTHASE"/>
    <property type="match status" value="1"/>
</dbReference>
<evidence type="ECO:0000256" key="5">
    <source>
        <dbReference type="SAM" id="SignalP"/>
    </source>
</evidence>
<keyword evidence="3" id="KW-0479">Metal-binding</keyword>
<feature type="chain" id="PRO_5016341962" description="Lipoyl synthase N-terminal domain-containing protein" evidence="5">
    <location>
        <begin position="20"/>
        <end position="167"/>
    </location>
</feature>
<keyword evidence="5" id="KW-0732">Signal</keyword>
<dbReference type="PANTHER" id="PTHR10949:SF0">
    <property type="entry name" value="LIPOYL SYNTHASE, MITOCHONDRIAL"/>
    <property type="match status" value="1"/>
</dbReference>
<organism evidence="7 8">
    <name type="scientific">Tuber magnatum</name>
    <name type="common">white Piedmont truffle</name>
    <dbReference type="NCBI Taxonomy" id="42249"/>
    <lineage>
        <taxon>Eukaryota</taxon>
        <taxon>Fungi</taxon>
        <taxon>Dikarya</taxon>
        <taxon>Ascomycota</taxon>
        <taxon>Pezizomycotina</taxon>
        <taxon>Pezizomycetes</taxon>
        <taxon>Pezizales</taxon>
        <taxon>Tuberaceae</taxon>
        <taxon>Tuber</taxon>
    </lineage>
</organism>
<keyword evidence="3" id="KW-0408">Iron</keyword>
<evidence type="ECO:0000256" key="4">
    <source>
        <dbReference type="SAM" id="MobiDB-lite"/>
    </source>
</evidence>
<dbReference type="AlphaFoldDB" id="A0A317SER6"/>
<reference evidence="7 8" key="1">
    <citation type="submission" date="2018-03" db="EMBL/GenBank/DDBJ databases">
        <title>Genomes of Pezizomycetes fungi and the evolution of truffles.</title>
        <authorList>
            <person name="Murat C."/>
            <person name="Payen T."/>
            <person name="Noel B."/>
            <person name="Kuo A."/>
            <person name="Martin F.M."/>
        </authorList>
    </citation>
    <scope>NUCLEOTIDE SEQUENCE [LARGE SCALE GENOMIC DNA]</scope>
    <source>
        <strain evidence="7">091103-1</strain>
    </source>
</reference>
<proteinExistence type="predicted"/>
<dbReference type="OrthoDB" id="3231at2759"/>
<evidence type="ECO:0000256" key="1">
    <source>
        <dbReference type="ARBA" id="ARBA00001966"/>
    </source>
</evidence>
<accession>A0A317SER6</accession>
<dbReference type="GO" id="GO:0016992">
    <property type="term" value="F:lipoate synthase activity"/>
    <property type="evidence" value="ECO:0007669"/>
    <property type="project" value="InterPro"/>
</dbReference>
<evidence type="ECO:0000313" key="7">
    <source>
        <dbReference type="EMBL" id="PWW72913.1"/>
    </source>
</evidence>
<dbReference type="GO" id="GO:0051539">
    <property type="term" value="F:4 iron, 4 sulfur cluster binding"/>
    <property type="evidence" value="ECO:0007669"/>
    <property type="project" value="UniProtKB-KW"/>
</dbReference>
<feature type="compositionally biased region" description="Polar residues" evidence="4">
    <location>
        <begin position="31"/>
        <end position="47"/>
    </location>
</feature>
<comment type="caution">
    <text evidence="7">The sequence shown here is derived from an EMBL/GenBank/DDBJ whole genome shotgun (WGS) entry which is preliminary data.</text>
</comment>
<dbReference type="EMBL" id="PYWC01000091">
    <property type="protein sequence ID" value="PWW72913.1"/>
    <property type="molecule type" value="Genomic_DNA"/>
</dbReference>
<comment type="cofactor">
    <cofactor evidence="1">
        <name>[4Fe-4S] cluster</name>
        <dbReference type="ChEBI" id="CHEBI:49883"/>
    </cofactor>
</comment>
<keyword evidence="3" id="KW-0411">Iron-sulfur</keyword>
<evidence type="ECO:0000256" key="2">
    <source>
        <dbReference type="ARBA" id="ARBA00004173"/>
    </source>
</evidence>
<gene>
    <name evidence="7" type="ORF">C7212DRAFT_347970</name>
</gene>
<dbReference type="GO" id="GO:0005739">
    <property type="term" value="C:mitochondrion"/>
    <property type="evidence" value="ECO:0007669"/>
    <property type="project" value="UniProtKB-SubCell"/>
</dbReference>
<evidence type="ECO:0000256" key="3">
    <source>
        <dbReference type="ARBA" id="ARBA00022485"/>
    </source>
</evidence>
<dbReference type="Pfam" id="PF16881">
    <property type="entry name" value="LIAS_N"/>
    <property type="match status" value="1"/>
</dbReference>
<dbReference type="InterPro" id="IPR003698">
    <property type="entry name" value="Lipoyl_synth"/>
</dbReference>
<keyword evidence="8" id="KW-1185">Reference proteome</keyword>
<name>A0A317SER6_9PEZI</name>
<feature type="signal peptide" evidence="5">
    <location>
        <begin position="1"/>
        <end position="19"/>
    </location>
</feature>
<evidence type="ECO:0000313" key="8">
    <source>
        <dbReference type="Proteomes" id="UP000246991"/>
    </source>
</evidence>
<dbReference type="InterPro" id="IPR031691">
    <property type="entry name" value="LIAS_N"/>
</dbReference>
<evidence type="ECO:0000259" key="6">
    <source>
        <dbReference type="Pfam" id="PF16881"/>
    </source>
</evidence>
<keyword evidence="3" id="KW-0004">4Fe-4S</keyword>
<dbReference type="STRING" id="42249.A0A317SER6"/>